<reference evidence="2 3" key="1">
    <citation type="submission" date="2018-11" db="EMBL/GenBank/DDBJ databases">
        <authorList>
            <consortium name="Pathogen Informatics"/>
        </authorList>
    </citation>
    <scope>NUCLEOTIDE SEQUENCE [LARGE SCALE GENOMIC DNA]</scope>
</reference>
<accession>A0A3P8AP93</accession>
<evidence type="ECO:0000313" key="3">
    <source>
        <dbReference type="Proteomes" id="UP000050761"/>
    </source>
</evidence>
<keyword evidence="3" id="KW-1185">Reference proteome</keyword>
<protein>
    <submittedName>
        <fullName evidence="4">CN hydrolase domain-containing protein</fullName>
    </submittedName>
</protein>
<name>A0A183FGW6_HELPZ</name>
<evidence type="ECO:0000313" key="4">
    <source>
        <dbReference type="WBParaSite" id="HPBE_0000594801-mRNA-1"/>
    </source>
</evidence>
<dbReference type="AlphaFoldDB" id="A0A183FGW6"/>
<proteinExistence type="predicted"/>
<dbReference type="EMBL" id="UZAH01025568">
    <property type="protein sequence ID" value="VDO66348.1"/>
    <property type="molecule type" value="Genomic_DNA"/>
</dbReference>
<evidence type="ECO:0000313" key="2">
    <source>
        <dbReference type="EMBL" id="VDO66348.1"/>
    </source>
</evidence>
<gene>
    <name evidence="2" type="ORF">HPBE_LOCUS5949</name>
</gene>
<accession>A0A183FGW6</accession>
<organism evidence="3 4">
    <name type="scientific">Heligmosomoides polygyrus</name>
    <name type="common">Parasitic roundworm</name>
    <dbReference type="NCBI Taxonomy" id="6339"/>
    <lineage>
        <taxon>Eukaryota</taxon>
        <taxon>Metazoa</taxon>
        <taxon>Ecdysozoa</taxon>
        <taxon>Nematoda</taxon>
        <taxon>Chromadorea</taxon>
        <taxon>Rhabditida</taxon>
        <taxon>Rhabditina</taxon>
        <taxon>Rhabditomorpha</taxon>
        <taxon>Strongyloidea</taxon>
        <taxon>Heligmosomidae</taxon>
        <taxon>Heligmosomoides</taxon>
    </lineage>
</organism>
<dbReference type="Proteomes" id="UP000050761">
    <property type="component" value="Unassembled WGS sequence"/>
</dbReference>
<evidence type="ECO:0000256" key="1">
    <source>
        <dbReference type="SAM" id="MobiDB-lite"/>
    </source>
</evidence>
<dbReference type="WBParaSite" id="HPBE_0000594801-mRNA-1">
    <property type="protein sequence ID" value="HPBE_0000594801-mRNA-1"/>
    <property type="gene ID" value="HPBE_0000594801"/>
</dbReference>
<sequence length="134" mass="14799">MFKGSAVGDSRILLQKSPTFQSEGARGNELTIIQKDGIVPGCVRGEVIIYNEKGYYIGICIEDYALNERKRRTGRRFHLEEHTEHSGIAEEAAEIEGGDGTHIEVTANCSRQKHFGDYGDRQANDDRTGDAAAL</sequence>
<feature type="region of interest" description="Disordered" evidence="1">
    <location>
        <begin position="114"/>
        <end position="134"/>
    </location>
</feature>
<reference evidence="4" key="2">
    <citation type="submission" date="2019-09" db="UniProtKB">
        <authorList>
            <consortium name="WormBaseParasite"/>
        </authorList>
    </citation>
    <scope>IDENTIFICATION</scope>
</reference>